<gene>
    <name evidence="1" type="ORF">PXEA_LOCUS21231</name>
</gene>
<sequence>MQLSRVLLHSPSGVLSGSTRTDLPTADNFNDPGAAISNHDDSGLIKLYKRCFKPSLWPVNIVPINTDQVWTDLSGSGGTQLGLGLVSSLLVREFFYCATNIFIFYVQFNYTDFCRLFIAEEIKA</sequence>
<evidence type="ECO:0000313" key="2">
    <source>
        <dbReference type="Proteomes" id="UP000784294"/>
    </source>
</evidence>
<accession>A0A3S5A4X0</accession>
<name>A0A3S5A4X0_9PLAT</name>
<keyword evidence="2" id="KW-1185">Reference proteome</keyword>
<dbReference type="Proteomes" id="UP000784294">
    <property type="component" value="Unassembled WGS sequence"/>
</dbReference>
<comment type="caution">
    <text evidence="1">The sequence shown here is derived from an EMBL/GenBank/DDBJ whole genome shotgun (WGS) entry which is preliminary data.</text>
</comment>
<organism evidence="1 2">
    <name type="scientific">Protopolystoma xenopodis</name>
    <dbReference type="NCBI Taxonomy" id="117903"/>
    <lineage>
        <taxon>Eukaryota</taxon>
        <taxon>Metazoa</taxon>
        <taxon>Spiralia</taxon>
        <taxon>Lophotrochozoa</taxon>
        <taxon>Platyhelminthes</taxon>
        <taxon>Monogenea</taxon>
        <taxon>Polyopisthocotylea</taxon>
        <taxon>Polystomatidea</taxon>
        <taxon>Polystomatidae</taxon>
        <taxon>Protopolystoma</taxon>
    </lineage>
</organism>
<dbReference type="AlphaFoldDB" id="A0A3S5A4X0"/>
<reference evidence="1" key="1">
    <citation type="submission" date="2018-11" db="EMBL/GenBank/DDBJ databases">
        <authorList>
            <consortium name="Pathogen Informatics"/>
        </authorList>
    </citation>
    <scope>NUCLEOTIDE SEQUENCE</scope>
</reference>
<dbReference type="EMBL" id="CAAALY010089933">
    <property type="protein sequence ID" value="VEL27791.1"/>
    <property type="molecule type" value="Genomic_DNA"/>
</dbReference>
<evidence type="ECO:0000313" key="1">
    <source>
        <dbReference type="EMBL" id="VEL27791.1"/>
    </source>
</evidence>
<proteinExistence type="predicted"/>
<protein>
    <submittedName>
        <fullName evidence="1">Uncharacterized protein</fullName>
    </submittedName>
</protein>